<dbReference type="PANTHER" id="PTHR43574">
    <property type="entry name" value="EPIMERASE-RELATED"/>
    <property type="match status" value="1"/>
</dbReference>
<evidence type="ECO:0000256" key="1">
    <source>
        <dbReference type="ARBA" id="ARBA00023027"/>
    </source>
</evidence>
<accession>A0A3B0S6R5</accession>
<protein>
    <submittedName>
        <fullName evidence="3">Nucleoside-diphosphate-sugar epimerases</fullName>
    </submittedName>
</protein>
<keyword evidence="1" id="KW-0520">NAD</keyword>
<dbReference type="AlphaFoldDB" id="A0A3B0S6R5"/>
<evidence type="ECO:0000259" key="2">
    <source>
        <dbReference type="Pfam" id="PF01370"/>
    </source>
</evidence>
<sequence>MTHKLFCFGLGYTAQNLIRHLTAQDSPWPFSGTHRHIFDGTAPMPDLEKQLSDVTHMLISIPPQDTVGDVVLHHHREVISKLKKLKWLGYLSTTGIYGDRGGAWVDDDTAAAPTSDKGRQRLKAEQDWLELCHSYGIPVHIFRLGSLYGPNRGHLVNLLSGKTRKIVKQGHYFSRIHIEDVARVLAASIRSPDPGRSYNLVDDQPAPTPEVLDFICDLLNRPHLPPTDINKADLSPMMRIFYSENKRVRNDRIKQELGIILKYPTYREGFAALVKALTA</sequence>
<dbReference type="Pfam" id="PF01370">
    <property type="entry name" value="Epimerase"/>
    <property type="match status" value="1"/>
</dbReference>
<evidence type="ECO:0000313" key="3">
    <source>
        <dbReference type="EMBL" id="VAV96098.1"/>
    </source>
</evidence>
<dbReference type="InterPro" id="IPR036291">
    <property type="entry name" value="NAD(P)-bd_dom_sf"/>
</dbReference>
<dbReference type="InterPro" id="IPR001509">
    <property type="entry name" value="Epimerase_deHydtase"/>
</dbReference>
<organism evidence="3">
    <name type="scientific">hydrothermal vent metagenome</name>
    <dbReference type="NCBI Taxonomy" id="652676"/>
    <lineage>
        <taxon>unclassified sequences</taxon>
        <taxon>metagenomes</taxon>
        <taxon>ecological metagenomes</taxon>
    </lineage>
</organism>
<dbReference type="EMBL" id="UOED01000106">
    <property type="protein sequence ID" value="VAV96098.1"/>
    <property type="molecule type" value="Genomic_DNA"/>
</dbReference>
<gene>
    <name evidence="3" type="ORF">MNBD_ALPHA02-1360</name>
</gene>
<feature type="domain" description="NAD-dependent epimerase/dehydratase" evidence="2">
    <location>
        <begin position="85"/>
        <end position="199"/>
    </location>
</feature>
<dbReference type="Gene3D" id="3.40.50.720">
    <property type="entry name" value="NAD(P)-binding Rossmann-like Domain"/>
    <property type="match status" value="1"/>
</dbReference>
<name>A0A3B0S6R5_9ZZZZ</name>
<proteinExistence type="predicted"/>
<dbReference type="CDD" id="cd05266">
    <property type="entry name" value="SDR_a4"/>
    <property type="match status" value="1"/>
</dbReference>
<reference evidence="3" key="1">
    <citation type="submission" date="2018-06" db="EMBL/GenBank/DDBJ databases">
        <authorList>
            <person name="Zhirakovskaya E."/>
        </authorList>
    </citation>
    <scope>NUCLEOTIDE SEQUENCE</scope>
</reference>
<dbReference type="SUPFAM" id="SSF51735">
    <property type="entry name" value="NAD(P)-binding Rossmann-fold domains"/>
    <property type="match status" value="1"/>
</dbReference>